<name>A0AAD9AJJ9_9PEZI</name>
<reference evidence="2" key="1">
    <citation type="submission" date="2023-01" db="EMBL/GenBank/DDBJ databases">
        <title>Colletotrichum chrysophilum M932 genome sequence.</title>
        <authorList>
            <person name="Baroncelli R."/>
        </authorList>
    </citation>
    <scope>NUCLEOTIDE SEQUENCE</scope>
    <source>
        <strain evidence="2">M932</strain>
    </source>
</reference>
<sequence>MLRRPLSYRIRYGVSAFLSVAAGRLRCGNSPSKEAKPFGPANVRPRKWVWIHVGRPSASQLPLHAVLTQAVRSSSGTTVLPSRGTNRLNHLGGLSGRKPAFPCGDRRRPSTAARRMSARLMDHPHGKCNNNHAAQDGNDGRFNNA</sequence>
<comment type="caution">
    <text evidence="2">The sequence shown here is derived from an EMBL/GenBank/DDBJ whole genome shotgun (WGS) entry which is preliminary data.</text>
</comment>
<dbReference type="Proteomes" id="UP001243330">
    <property type="component" value="Unassembled WGS sequence"/>
</dbReference>
<accession>A0AAD9AJJ9</accession>
<organism evidence="2 3">
    <name type="scientific">Colletotrichum chrysophilum</name>
    <dbReference type="NCBI Taxonomy" id="1836956"/>
    <lineage>
        <taxon>Eukaryota</taxon>
        <taxon>Fungi</taxon>
        <taxon>Dikarya</taxon>
        <taxon>Ascomycota</taxon>
        <taxon>Pezizomycotina</taxon>
        <taxon>Sordariomycetes</taxon>
        <taxon>Hypocreomycetidae</taxon>
        <taxon>Glomerellales</taxon>
        <taxon>Glomerellaceae</taxon>
        <taxon>Colletotrichum</taxon>
        <taxon>Colletotrichum gloeosporioides species complex</taxon>
    </lineage>
</organism>
<dbReference type="EMBL" id="JAQOWY010000141">
    <property type="protein sequence ID" value="KAK1849563.1"/>
    <property type="molecule type" value="Genomic_DNA"/>
</dbReference>
<keyword evidence="3" id="KW-1185">Reference proteome</keyword>
<dbReference type="AlphaFoldDB" id="A0AAD9AJJ9"/>
<gene>
    <name evidence="2" type="ORF">CCHR01_07851</name>
</gene>
<feature type="compositionally biased region" description="Polar residues" evidence="1">
    <location>
        <begin position="73"/>
        <end position="88"/>
    </location>
</feature>
<evidence type="ECO:0000256" key="1">
    <source>
        <dbReference type="SAM" id="MobiDB-lite"/>
    </source>
</evidence>
<evidence type="ECO:0000313" key="2">
    <source>
        <dbReference type="EMBL" id="KAK1849563.1"/>
    </source>
</evidence>
<evidence type="ECO:0000313" key="3">
    <source>
        <dbReference type="Proteomes" id="UP001243330"/>
    </source>
</evidence>
<protein>
    <submittedName>
        <fullName evidence="2">Uncharacterized protein</fullName>
    </submittedName>
</protein>
<feature type="region of interest" description="Disordered" evidence="1">
    <location>
        <begin position="73"/>
        <end position="145"/>
    </location>
</feature>
<proteinExistence type="predicted"/>